<sequence length="421" mass="47744">MGLSTVEFWGCNINEKLIREQVDNLFNRNFARIGYTTVLLGCGWYGDKRGDGGFMQENIKSFPSGYKNLTSYAHEKQMKIGLTQSVGCFVRDKIEKTLYPKFLAKDLYVPAVDSVYKHKDIRQMAIQINAWGIQEPQNWPAEKYANMWRMGPDVDTVDSWTDVALTSNEAVTQFSFWCLAKSQDSLGKAISLKRRRDGFDLWSGPLSEKRIAVFIVNYADEYRYYNFQLKHLGLSRAKVEDLWSDEVVDVKGSLPNQKIPPHGALVYRLSESVEIPKLNFRFYSAGDSNHGFPSRKEGLRRIGNTKESAGCWIGHKETFEFRNISGGKKGGLKVVSISYIAADNPVEPIYPTGQRFGSITLNNGPEIVLTWPMTGGDNNYIYRDFRVDINGFNPGESNSLKFFNPKGWAPDIVEIGIQEDP</sequence>
<dbReference type="InterPro" id="IPR013780">
    <property type="entry name" value="Glyco_hydro_b"/>
</dbReference>
<dbReference type="Pfam" id="PF16499">
    <property type="entry name" value="Melibiase_2"/>
    <property type="match status" value="1"/>
</dbReference>
<evidence type="ECO:0000256" key="2">
    <source>
        <dbReference type="ARBA" id="ARBA00009743"/>
    </source>
</evidence>
<evidence type="ECO:0000256" key="6">
    <source>
        <dbReference type="ARBA" id="ARBA00023295"/>
    </source>
</evidence>
<dbReference type="InterPro" id="IPR041233">
    <property type="entry name" value="Melibiase_C"/>
</dbReference>
<dbReference type="EC" id="3.2.1.22" evidence="3"/>
<comment type="caution">
    <text evidence="8">The sequence shown here is derived from an EMBL/GenBank/DDBJ whole genome shotgun (WGS) entry which is preliminary data.</text>
</comment>
<accession>A0AAV0BL29</accession>
<keyword evidence="4" id="KW-0732">Signal</keyword>
<dbReference type="AlphaFoldDB" id="A0AAV0BL29"/>
<protein>
    <recommendedName>
        <fullName evidence="3">alpha-galactosidase</fullName>
        <ecNumber evidence="3">3.2.1.22</ecNumber>
    </recommendedName>
</protein>
<dbReference type="GO" id="GO:0004557">
    <property type="term" value="F:alpha-galactosidase activity"/>
    <property type="evidence" value="ECO:0007669"/>
    <property type="project" value="UniProtKB-EC"/>
</dbReference>
<comment type="catalytic activity">
    <reaction evidence="1">
        <text>Hydrolysis of terminal, non-reducing alpha-D-galactose residues in alpha-D-galactosides, including galactose oligosaccharides, galactomannans and galactolipids.</text>
        <dbReference type="EC" id="3.2.1.22"/>
    </reaction>
</comment>
<dbReference type="SUPFAM" id="SSF51445">
    <property type="entry name" value="(Trans)glycosidases"/>
    <property type="match status" value="1"/>
</dbReference>
<evidence type="ECO:0000256" key="4">
    <source>
        <dbReference type="ARBA" id="ARBA00022729"/>
    </source>
</evidence>
<dbReference type="PANTHER" id="PTHR11452:SF75">
    <property type="entry name" value="ALPHA-GALACTOSIDASE MEL1"/>
    <property type="match status" value="1"/>
</dbReference>
<dbReference type="GO" id="GO:0005975">
    <property type="term" value="P:carbohydrate metabolic process"/>
    <property type="evidence" value="ECO:0007669"/>
    <property type="project" value="InterPro"/>
</dbReference>
<evidence type="ECO:0000313" key="9">
    <source>
        <dbReference type="Proteomes" id="UP001153365"/>
    </source>
</evidence>
<dbReference type="Gene3D" id="2.60.40.1180">
    <property type="entry name" value="Golgi alpha-mannosidase II"/>
    <property type="match status" value="1"/>
</dbReference>
<evidence type="ECO:0000256" key="3">
    <source>
        <dbReference type="ARBA" id="ARBA00012755"/>
    </source>
</evidence>
<dbReference type="InterPro" id="IPR002241">
    <property type="entry name" value="Glyco_hydro_27"/>
</dbReference>
<organism evidence="8 9">
    <name type="scientific">Phakopsora pachyrhizi</name>
    <name type="common">Asian soybean rust disease fungus</name>
    <dbReference type="NCBI Taxonomy" id="170000"/>
    <lineage>
        <taxon>Eukaryota</taxon>
        <taxon>Fungi</taxon>
        <taxon>Dikarya</taxon>
        <taxon>Basidiomycota</taxon>
        <taxon>Pucciniomycotina</taxon>
        <taxon>Pucciniomycetes</taxon>
        <taxon>Pucciniales</taxon>
        <taxon>Phakopsoraceae</taxon>
        <taxon>Phakopsora</taxon>
    </lineage>
</organism>
<evidence type="ECO:0000313" key="8">
    <source>
        <dbReference type="EMBL" id="CAH7686668.1"/>
    </source>
</evidence>
<dbReference type="InterPro" id="IPR017853">
    <property type="entry name" value="GH"/>
</dbReference>
<evidence type="ECO:0000259" key="7">
    <source>
        <dbReference type="Pfam" id="PF17801"/>
    </source>
</evidence>
<proteinExistence type="inferred from homology"/>
<keyword evidence="6" id="KW-0326">Glycosidase</keyword>
<name>A0AAV0BL29_PHAPC</name>
<gene>
    <name evidence="8" type="ORF">PPACK8108_LOCUS21350</name>
</gene>
<evidence type="ECO:0000256" key="5">
    <source>
        <dbReference type="ARBA" id="ARBA00022801"/>
    </source>
</evidence>
<dbReference type="Proteomes" id="UP001153365">
    <property type="component" value="Unassembled WGS sequence"/>
</dbReference>
<keyword evidence="9" id="KW-1185">Reference proteome</keyword>
<reference evidence="8" key="1">
    <citation type="submission" date="2022-06" db="EMBL/GenBank/DDBJ databases">
        <authorList>
            <consortium name="SYNGENTA / RWTH Aachen University"/>
        </authorList>
    </citation>
    <scope>NUCLEOTIDE SEQUENCE</scope>
</reference>
<dbReference type="EMBL" id="CALTRL010005808">
    <property type="protein sequence ID" value="CAH7686668.1"/>
    <property type="molecule type" value="Genomic_DNA"/>
</dbReference>
<dbReference type="PANTHER" id="PTHR11452">
    <property type="entry name" value="ALPHA-GALACTOSIDASE/ALPHA-N-ACETYLGALACTOSAMINIDASE"/>
    <property type="match status" value="1"/>
</dbReference>
<keyword evidence="5 8" id="KW-0378">Hydrolase</keyword>
<dbReference type="InterPro" id="IPR013785">
    <property type="entry name" value="Aldolase_TIM"/>
</dbReference>
<dbReference type="Pfam" id="PF17801">
    <property type="entry name" value="Melibiase_C"/>
    <property type="match status" value="1"/>
</dbReference>
<comment type="similarity">
    <text evidence="2">Belongs to the glycosyl hydrolase 27 family.</text>
</comment>
<evidence type="ECO:0000256" key="1">
    <source>
        <dbReference type="ARBA" id="ARBA00001255"/>
    </source>
</evidence>
<dbReference type="SUPFAM" id="SSF51011">
    <property type="entry name" value="Glycosyl hydrolase domain"/>
    <property type="match status" value="1"/>
</dbReference>
<feature type="domain" description="Alpha galactosidase C-terminal" evidence="7">
    <location>
        <begin position="197"/>
        <end position="269"/>
    </location>
</feature>
<dbReference type="Gene3D" id="3.20.20.70">
    <property type="entry name" value="Aldolase class I"/>
    <property type="match status" value="2"/>
</dbReference>